<keyword evidence="4 6" id="KW-1133">Transmembrane helix</keyword>
<proteinExistence type="inferred from homology"/>
<dbReference type="InterPro" id="IPR045863">
    <property type="entry name" value="CorA_TM1_TM2"/>
</dbReference>
<dbReference type="InterPro" id="IPR002523">
    <property type="entry name" value="MgTranspt_CorA/ZnTranspt_ZntB"/>
</dbReference>
<dbReference type="Proteomes" id="UP000245622">
    <property type="component" value="Chromosome 1"/>
</dbReference>
<dbReference type="GO" id="GO:0046873">
    <property type="term" value="F:metal ion transmembrane transporter activity"/>
    <property type="evidence" value="ECO:0007669"/>
    <property type="project" value="InterPro"/>
</dbReference>
<dbReference type="Pfam" id="PF01544">
    <property type="entry name" value="CorA"/>
    <property type="match status" value="1"/>
</dbReference>
<evidence type="ECO:0000256" key="6">
    <source>
        <dbReference type="SAM" id="Phobius"/>
    </source>
</evidence>
<evidence type="ECO:0000256" key="2">
    <source>
        <dbReference type="ARBA" id="ARBA00009765"/>
    </source>
</evidence>
<dbReference type="EMBL" id="LN555523">
    <property type="protein sequence ID" value="CED94231.1"/>
    <property type="molecule type" value="Genomic_DNA"/>
</dbReference>
<keyword evidence="5 6" id="KW-0472">Membrane</keyword>
<name>A0A1V1I1X2_9FIRM</name>
<gene>
    <name evidence="7" type="ORF">CRIB_1624</name>
</gene>
<dbReference type="RefSeq" id="WP_180701768.1">
    <property type="nucleotide sequence ID" value="NZ_CAJUCR010000034.1"/>
</dbReference>
<dbReference type="KEGG" id="ril:CRIB_1624"/>
<protein>
    <submittedName>
        <fullName evidence="7">Magnesium and cobalt transporter</fullName>
    </submittedName>
</protein>
<evidence type="ECO:0000256" key="1">
    <source>
        <dbReference type="ARBA" id="ARBA00004141"/>
    </source>
</evidence>
<keyword evidence="3 6" id="KW-0812">Transmembrane</keyword>
<feature type="transmembrane region" description="Helical" evidence="6">
    <location>
        <begin position="253"/>
        <end position="273"/>
    </location>
</feature>
<dbReference type="GO" id="GO:0016020">
    <property type="term" value="C:membrane"/>
    <property type="evidence" value="ECO:0007669"/>
    <property type="project" value="UniProtKB-SubCell"/>
</dbReference>
<feature type="transmembrane region" description="Helical" evidence="6">
    <location>
        <begin position="285"/>
        <end position="305"/>
    </location>
</feature>
<evidence type="ECO:0000256" key="3">
    <source>
        <dbReference type="ARBA" id="ARBA00022692"/>
    </source>
</evidence>
<evidence type="ECO:0000256" key="5">
    <source>
        <dbReference type="ARBA" id="ARBA00023136"/>
    </source>
</evidence>
<evidence type="ECO:0000256" key="4">
    <source>
        <dbReference type="ARBA" id="ARBA00022989"/>
    </source>
</evidence>
<dbReference type="SUPFAM" id="SSF143865">
    <property type="entry name" value="CorA soluble domain-like"/>
    <property type="match status" value="1"/>
</dbReference>
<evidence type="ECO:0000313" key="8">
    <source>
        <dbReference type="Proteomes" id="UP000245622"/>
    </source>
</evidence>
<dbReference type="Gene3D" id="1.20.58.340">
    <property type="entry name" value="Magnesium transport protein CorA, transmembrane region"/>
    <property type="match status" value="2"/>
</dbReference>
<dbReference type="AlphaFoldDB" id="A0A1V1I1X2"/>
<keyword evidence="8" id="KW-1185">Reference proteome</keyword>
<dbReference type="SUPFAM" id="SSF144083">
    <property type="entry name" value="Magnesium transport protein CorA, transmembrane region"/>
    <property type="match status" value="1"/>
</dbReference>
<dbReference type="PANTHER" id="PTHR47891:SF2">
    <property type="entry name" value="MAGNESIUM AND COBALT TRANSPORTER"/>
    <property type="match status" value="1"/>
</dbReference>
<comment type="subcellular location">
    <subcellularLocation>
        <location evidence="1">Membrane</location>
        <topology evidence="1">Multi-pass membrane protein</topology>
    </subcellularLocation>
</comment>
<sequence length="311" mass="35805">MIRYYKTIENKLEKLNSFEEGCWINLVEPNQSEINEIANLLNIDIDSIKSALDEEERSRIDVEDNHTLILIDIPVDESDDKSSHYTTIPLGIILLENALLTVCTAQTKILNDFIVGHVKEFYTYKKTRFILQILHKNATYYLHYLRRINKMTTIIEKEIYNSMKNKQLIQLLELEKSLVYFSTSLKANELVLNKMIRTSSIKKYSEDEDLLEDVLVENRQAVEMATIYGDILSRIMDAFSAIISNNQNGVMQFLTSVTLITTIPTIISGFFGMNVGGIPYANDVNGFWIVMLITTLICLVITFFMSRNKLL</sequence>
<accession>A0A1V1I1X2</accession>
<reference evidence="7 8" key="1">
    <citation type="submission" date="2014-04" db="EMBL/GenBank/DDBJ databases">
        <authorList>
            <person name="Hornung B.V."/>
        </authorList>
    </citation>
    <scope>NUCLEOTIDE SEQUENCE [LARGE SCALE GENOMIC DNA]</scope>
    <source>
        <strain evidence="7 8">CRIB</strain>
    </source>
</reference>
<organism evidence="7 8">
    <name type="scientific">Romboutsia ilealis</name>
    <dbReference type="NCBI Taxonomy" id="1115758"/>
    <lineage>
        <taxon>Bacteria</taxon>
        <taxon>Bacillati</taxon>
        <taxon>Bacillota</taxon>
        <taxon>Clostridia</taxon>
        <taxon>Peptostreptococcales</taxon>
        <taxon>Peptostreptococcaceae</taxon>
        <taxon>Romboutsia</taxon>
    </lineage>
</organism>
<dbReference type="InterPro" id="IPR047199">
    <property type="entry name" value="CorA-like"/>
</dbReference>
<dbReference type="CDD" id="cd12827">
    <property type="entry name" value="EcCorA_ZntB-like_u2"/>
    <property type="match status" value="1"/>
</dbReference>
<dbReference type="PANTHER" id="PTHR47891">
    <property type="entry name" value="TRANSPORTER-RELATED"/>
    <property type="match status" value="1"/>
</dbReference>
<evidence type="ECO:0000313" key="7">
    <source>
        <dbReference type="EMBL" id="CED94231.1"/>
    </source>
</evidence>
<comment type="similarity">
    <text evidence="2">Belongs to the CorA metal ion transporter (MIT) (TC 1.A.35) family.</text>
</comment>
<dbReference type="InterPro" id="IPR045861">
    <property type="entry name" value="CorA_cytoplasmic_dom"/>
</dbReference>
<dbReference type="Gene3D" id="3.30.460.20">
    <property type="entry name" value="CorA soluble domain-like"/>
    <property type="match status" value="1"/>
</dbReference>
<dbReference type="GeneID" id="82205655"/>